<feature type="transmembrane region" description="Helical" evidence="10">
    <location>
        <begin position="528"/>
        <end position="550"/>
    </location>
</feature>
<evidence type="ECO:0000256" key="7">
    <source>
        <dbReference type="ARBA" id="ARBA00022989"/>
    </source>
</evidence>
<dbReference type="InterPro" id="IPR004648">
    <property type="entry name" value="Oligpept_transpt"/>
</dbReference>
<feature type="transmembrane region" description="Helical" evidence="10">
    <location>
        <begin position="727"/>
        <end position="747"/>
    </location>
</feature>
<dbReference type="InterPro" id="IPR027815">
    <property type="entry name" value="CSC1/OSCA1-like_cyt"/>
</dbReference>
<feature type="transmembrane region" description="Helical" evidence="10">
    <location>
        <begin position="1492"/>
        <end position="1515"/>
    </location>
</feature>
<sequence>MSSTPSEEKGLRQDTTVATDEGHLAPPEVVNEKLPTPGVLSEKGALGGDVETAIAMDEKHSPQDSSSDHSGSVKVIDEEGGYDTSLDDDDAEYVNGEPVITTGKDVSRFAVDVRDDGDEALTFRSLFLGTVWAGLGAAVCQIYLFKPVQMTVSTVFLLLLTYTSGNVWATFLPRRTLVEGTRFEKLGPIIHFINPGHFGLKEHVVASLVANTAAYGSAAVNNFAVQRLYYDTNVKATTAILATFSTSCFGYGLVGLLRPLTVYPAEMVYWANLPTVSIFQALHFDSSANTKRVRFFWLAFLGMFVYELIPAYIFPLLNGFSVFCLASQKASPKTVDIFTNLFGGTSGNEGLGLLSLSFDWQYIGSSFMTLPIIQQANSWIGYALCYIIIMALYYSNAWNSLDYPMLSSSIFSHNGSVYHQSAVFDSQFALNETALEIVGLPALTGSNAWKNLTQNLSIGGLIAHVVLFWGPYAVDSFKAAYNRTQPDPHYQAMKKYKEAPWWWYVILLVLSFFAGLIVVLKGQTTLPWWSYIVALILGTFITPFSTLLYARMGNGIATNQLMKMVAGAVNPGKPVANLYFSMWSHDVISTSIGLAQDLKMGQYLKIPPRVMFLTQVWGTLLGAAVNYVVMVSVVTAQREILLNPLGSNVWSGQATQSVNSGAVTWSLAKQLYGFNGPYWIIPLSLVLGLVPTTIQWLIHKRWPKIGPVQVDTVILPLIYMYSSWMAIGTNSVITSCIIVGLVSQLWLRKHHPGWYKKYNFILGGALDGGAQVMIFVLSFAVFGASGTERPFPAWAGNPRKGNLGVFTLLRPRFKAIYEPRTYVGTGQHIAPLTPKPKTIAPLDKQNLRSFISTLFWPIALINADFRQIIKYNGLDAYFFVRFLRMMIKVFVPIWVLSWAILLPITSVRTGTPGSDSLTRFTFGNVGTEQQSRYWAHLVCVWVFTFWILHVIRGEMTHFLITRQQHLTEKEHSESVQAKTILVTGIPKRYLTQTALRALFQDLPGGVKQIWINRDLKELPEFYDRREKACNKLEGAEVALMRTALKIKLAESKAAAKGKSPKTPAKNDSRDSTTELQKGAVATSEDAEVGIEETIVPRDKRPTHKTGFLGLFGTKVDSIEWCREEIATCNKALDEGRSHIASTDGFTEGADFDLVDGADLQGGAVDKFGNPIGRARKADTWKDVDGDGEGDVLNVKGVIVDGVMAAVGGVKDAPGRAVKGAVGGVQGAVTNIKGALKGAPSDEKYPALNSAFITFNRQIAAHLAFQSLAHHMPYTMTGRYIEVAPSDVIHANLNLNPYEQKIRLAISYAATAGLILLWAFPVAFVGVVSNIKTVCTQVVWLSWICTLPPVVVGIISGILPPVLLAVLMMLLPIVLRLLARFEGIPKYTGLELSLMTRFFLFQVLHSFLIVTLSSGIIASLKELLNNPTSIPSTLAQGLPKASTFFLTYIILQGLAGAAGGFLQIVRLIVYYVKLVLLGSTPRNIYAIKYTPGSVAWGTLFPGITLITVIGLAYSIISPIINGLAVLAFFLFYQLYKYLFLYVLQQDKRQDTGGLFFPKAIQHVFVGLYLQHICLAALFFLARDTDKKATSVPQGALMIVLIVLTAGFHAILNSSYKPLIVALPLSLKDRVGRGVSVEEAKVDVDEVGEEDGVRQQQEIKAKKDAAGEEAGVSPVDAEAGRASGISEERRVHPKARDGLGASTEDGHQDGSDASHGSGAARKDKKIAALMEDKEKSELERYGFAHPAASRPQRTVWIPHFTPRFVNEKTGETEVDEFVEVLHGMGERQTQACVEAGVDARERGARMDGKGKIEVDSGPPGYTGL</sequence>
<feature type="compositionally biased region" description="Low complexity" evidence="9">
    <location>
        <begin position="63"/>
        <end position="72"/>
    </location>
</feature>
<dbReference type="PANTHER" id="PTHR22601">
    <property type="entry name" value="ISP4 LIKE PROTEIN"/>
    <property type="match status" value="1"/>
</dbReference>
<dbReference type="Pfam" id="PF13967">
    <property type="entry name" value="RSN1_TM"/>
    <property type="match status" value="1"/>
</dbReference>
<feature type="transmembrane region" description="Helical" evidence="10">
    <location>
        <begin position="456"/>
        <end position="474"/>
    </location>
</feature>
<feature type="transmembrane region" description="Helical" evidence="10">
    <location>
        <begin position="678"/>
        <end position="698"/>
    </location>
</feature>
<keyword evidence="5" id="KW-0571">Peptide transport</keyword>
<dbReference type="OrthoDB" id="1076608at2759"/>
<evidence type="ECO:0000259" key="12">
    <source>
        <dbReference type="Pfam" id="PF13967"/>
    </source>
</evidence>
<dbReference type="GO" id="GO:0035673">
    <property type="term" value="F:oligopeptide transmembrane transporter activity"/>
    <property type="evidence" value="ECO:0007669"/>
    <property type="project" value="InterPro"/>
</dbReference>
<feature type="compositionally biased region" description="Basic and acidic residues" evidence="9">
    <location>
        <begin position="1684"/>
        <end position="1695"/>
    </location>
</feature>
<keyword evidence="6" id="KW-0653">Protein transport</keyword>
<evidence type="ECO:0000256" key="1">
    <source>
        <dbReference type="ARBA" id="ARBA00004141"/>
    </source>
</evidence>
<dbReference type="EMBL" id="JAACJK010000117">
    <property type="protein sequence ID" value="KAF5330053.1"/>
    <property type="molecule type" value="Genomic_DNA"/>
</dbReference>
<feature type="transmembrane region" description="Helical" evidence="10">
    <location>
        <begin position="1444"/>
        <end position="1471"/>
    </location>
</feature>
<feature type="transmembrane region" description="Helical" evidence="10">
    <location>
        <begin position="379"/>
        <end position="396"/>
    </location>
</feature>
<evidence type="ECO:0000256" key="2">
    <source>
        <dbReference type="ARBA" id="ARBA00008807"/>
    </source>
</evidence>
<feature type="transmembrane region" description="Helical" evidence="10">
    <location>
        <begin position="1521"/>
        <end position="1542"/>
    </location>
</feature>
<reference evidence="14 15" key="1">
    <citation type="journal article" date="2020" name="ISME J.">
        <title>Uncovering the hidden diversity of litter-decomposition mechanisms in mushroom-forming fungi.</title>
        <authorList>
            <person name="Floudas D."/>
            <person name="Bentzer J."/>
            <person name="Ahren D."/>
            <person name="Johansson T."/>
            <person name="Persson P."/>
            <person name="Tunlid A."/>
        </authorList>
    </citation>
    <scope>NUCLEOTIDE SEQUENCE [LARGE SCALE GENOMIC DNA]</scope>
    <source>
        <strain evidence="14 15">CBS 175.51</strain>
    </source>
</reference>
<dbReference type="GO" id="GO:0015031">
    <property type="term" value="P:protein transport"/>
    <property type="evidence" value="ECO:0007669"/>
    <property type="project" value="UniProtKB-KW"/>
</dbReference>
<keyword evidence="15" id="KW-1185">Reference proteome</keyword>
<dbReference type="InterPro" id="IPR004813">
    <property type="entry name" value="OPT"/>
</dbReference>
<feature type="compositionally biased region" description="Basic and acidic residues" evidence="9">
    <location>
        <begin position="1649"/>
        <end position="1664"/>
    </location>
</feature>
<feature type="transmembrane region" description="Helical" evidence="10">
    <location>
        <begin position="1304"/>
        <end position="1330"/>
    </location>
</feature>
<dbReference type="Proteomes" id="UP000541558">
    <property type="component" value="Unassembled WGS sequence"/>
</dbReference>
<feature type="transmembrane region" description="Helical" evidence="10">
    <location>
        <begin position="1592"/>
        <end position="1610"/>
    </location>
</feature>
<evidence type="ECO:0000256" key="4">
    <source>
        <dbReference type="ARBA" id="ARBA00022692"/>
    </source>
</evidence>
<dbReference type="InterPro" id="IPR032880">
    <property type="entry name" value="CSC1/OSCA1-like_N"/>
</dbReference>
<feature type="compositionally biased region" description="Acidic residues" evidence="9">
    <location>
        <begin position="78"/>
        <end position="91"/>
    </location>
</feature>
<dbReference type="GO" id="GO:0016020">
    <property type="term" value="C:membrane"/>
    <property type="evidence" value="ECO:0007669"/>
    <property type="project" value="UniProtKB-SubCell"/>
</dbReference>
<feature type="transmembrane region" description="Helical" evidence="10">
    <location>
        <begin position="1397"/>
        <end position="1419"/>
    </location>
</feature>
<dbReference type="Pfam" id="PF14703">
    <property type="entry name" value="PHM7_cyt"/>
    <property type="match status" value="1"/>
</dbReference>
<organism evidence="14 15">
    <name type="scientific">Ephemerocybe angulata</name>
    <dbReference type="NCBI Taxonomy" id="980116"/>
    <lineage>
        <taxon>Eukaryota</taxon>
        <taxon>Fungi</taxon>
        <taxon>Dikarya</taxon>
        <taxon>Basidiomycota</taxon>
        <taxon>Agaricomycotina</taxon>
        <taxon>Agaricomycetes</taxon>
        <taxon>Agaricomycetidae</taxon>
        <taxon>Agaricales</taxon>
        <taxon>Agaricineae</taxon>
        <taxon>Psathyrellaceae</taxon>
        <taxon>Ephemerocybe</taxon>
    </lineage>
</organism>
<evidence type="ECO:0000313" key="15">
    <source>
        <dbReference type="Proteomes" id="UP000541558"/>
    </source>
</evidence>
<evidence type="ECO:0000256" key="8">
    <source>
        <dbReference type="ARBA" id="ARBA00023136"/>
    </source>
</evidence>
<gene>
    <name evidence="14" type="ORF">D9611_010415</name>
</gene>
<evidence type="ECO:0000256" key="5">
    <source>
        <dbReference type="ARBA" id="ARBA00022856"/>
    </source>
</evidence>
<feature type="transmembrane region" description="Helical" evidence="10">
    <location>
        <begin position="150"/>
        <end position="172"/>
    </location>
</feature>
<keyword evidence="3" id="KW-0813">Transport</keyword>
<evidence type="ECO:0000256" key="9">
    <source>
        <dbReference type="SAM" id="MobiDB-lite"/>
    </source>
</evidence>
<feature type="transmembrane region" description="Helical" evidence="10">
    <location>
        <begin position="759"/>
        <end position="782"/>
    </location>
</feature>
<evidence type="ECO:0000256" key="6">
    <source>
        <dbReference type="ARBA" id="ARBA00022927"/>
    </source>
</evidence>
<feature type="region of interest" description="Disordered" evidence="9">
    <location>
        <begin position="1"/>
        <end position="91"/>
    </location>
</feature>
<comment type="subcellular location">
    <subcellularLocation>
        <location evidence="1">Membrane</location>
        <topology evidence="1">Multi-pass membrane protein</topology>
    </subcellularLocation>
</comment>
<accession>A0A8H5BWZ3</accession>
<feature type="transmembrane region" description="Helical" evidence="10">
    <location>
        <begin position="126"/>
        <end position="144"/>
    </location>
</feature>
<comment type="similarity">
    <text evidence="2">Belongs to the oligopeptide OPT transporter family.</text>
</comment>
<comment type="caution">
    <text evidence="14">The sequence shown here is derived from an EMBL/GenBank/DDBJ whole genome shotgun (WGS) entry which is preliminary data.</text>
</comment>
<dbReference type="Pfam" id="PF03169">
    <property type="entry name" value="OPT"/>
    <property type="match status" value="1"/>
</dbReference>
<feature type="region of interest" description="Disordered" evidence="9">
    <location>
        <begin position="1052"/>
        <end position="1082"/>
    </location>
</feature>
<feature type="transmembrane region" description="Helical" evidence="10">
    <location>
        <begin position="1350"/>
        <end position="1377"/>
    </location>
</feature>
<name>A0A8H5BWZ3_9AGAR</name>
<evidence type="ECO:0000256" key="10">
    <source>
        <dbReference type="SAM" id="Phobius"/>
    </source>
</evidence>
<feature type="domain" description="CSC1/OSCA1-like cytosolic" evidence="13">
    <location>
        <begin position="978"/>
        <end position="1140"/>
    </location>
</feature>
<feature type="transmembrane region" description="Helical" evidence="10">
    <location>
        <begin position="610"/>
        <end position="634"/>
    </location>
</feature>
<evidence type="ECO:0000256" key="3">
    <source>
        <dbReference type="ARBA" id="ARBA00022448"/>
    </source>
</evidence>
<evidence type="ECO:0000259" key="13">
    <source>
        <dbReference type="Pfam" id="PF14703"/>
    </source>
</evidence>
<feature type="region of interest" description="Disordered" evidence="9">
    <location>
        <begin position="1798"/>
        <end position="1822"/>
    </location>
</feature>
<feature type="compositionally biased region" description="Basic and acidic residues" evidence="9">
    <location>
        <begin position="1798"/>
        <end position="1812"/>
    </location>
</feature>
<feature type="compositionally biased region" description="Basic and acidic residues" evidence="9">
    <location>
        <begin position="1"/>
        <end position="12"/>
    </location>
</feature>
<proteinExistence type="inferred from homology"/>
<protein>
    <recommendedName>
        <fullName evidence="16">DUF221-domain-containing protein</fullName>
    </recommendedName>
</protein>
<keyword evidence="8 10" id="KW-0472">Membrane</keyword>
<dbReference type="Pfam" id="PF02714">
    <property type="entry name" value="RSN1_7TM"/>
    <property type="match status" value="1"/>
</dbReference>
<dbReference type="InterPro" id="IPR003864">
    <property type="entry name" value="CSC1/OSCA1-like_7TM"/>
</dbReference>
<feature type="domain" description="CSC1/OSCA1-like 7TM region" evidence="11">
    <location>
        <begin position="1305"/>
        <end position="1577"/>
    </location>
</feature>
<feature type="transmembrane region" description="Helical" evidence="10">
    <location>
        <begin position="1562"/>
        <end position="1580"/>
    </location>
</feature>
<evidence type="ECO:0000259" key="11">
    <source>
        <dbReference type="Pfam" id="PF02714"/>
    </source>
</evidence>
<feature type="region of interest" description="Disordered" evidence="9">
    <location>
        <begin position="1645"/>
        <end position="1721"/>
    </location>
</feature>
<feature type="transmembrane region" description="Helical" evidence="10">
    <location>
        <begin position="501"/>
        <end position="522"/>
    </location>
</feature>
<dbReference type="NCBIfam" id="TIGR00728">
    <property type="entry name" value="OPT_sfam"/>
    <property type="match status" value="1"/>
</dbReference>
<feature type="transmembrane region" description="Helical" evidence="10">
    <location>
        <begin position="885"/>
        <end position="904"/>
    </location>
</feature>
<evidence type="ECO:0000313" key="14">
    <source>
        <dbReference type="EMBL" id="KAF5330053.1"/>
    </source>
</evidence>
<feature type="transmembrane region" description="Helical" evidence="10">
    <location>
        <begin position="933"/>
        <end position="951"/>
    </location>
</feature>
<feature type="transmembrane region" description="Helical" evidence="10">
    <location>
        <begin position="296"/>
        <end position="317"/>
    </location>
</feature>
<evidence type="ECO:0008006" key="16">
    <source>
        <dbReference type="Google" id="ProtNLM"/>
    </source>
</evidence>
<keyword evidence="4 10" id="KW-0812">Transmembrane</keyword>
<keyword evidence="7 10" id="KW-1133">Transmembrane helix</keyword>
<feature type="domain" description="CSC1/OSCA1-like N-terminal transmembrane" evidence="12">
    <location>
        <begin position="804"/>
        <end position="951"/>
    </location>
</feature>